<dbReference type="EMBL" id="AFYH01083899">
    <property type="status" value="NOT_ANNOTATED_CDS"/>
    <property type="molecule type" value="Genomic_DNA"/>
</dbReference>
<dbReference type="GO" id="GO:0017022">
    <property type="term" value="F:myosin binding"/>
    <property type="evidence" value="ECO:0007669"/>
    <property type="project" value="TreeGrafter"/>
</dbReference>
<dbReference type="SUPFAM" id="SSF57903">
    <property type="entry name" value="FYVE/PHD zinc finger"/>
    <property type="match status" value="1"/>
</dbReference>
<dbReference type="GO" id="GO:0030864">
    <property type="term" value="C:cortical actin cytoskeleton"/>
    <property type="evidence" value="ECO:0007669"/>
    <property type="project" value="TreeGrafter"/>
</dbReference>
<proteinExistence type="predicted"/>
<evidence type="ECO:0000256" key="4">
    <source>
        <dbReference type="SAM" id="MobiDB-lite"/>
    </source>
</evidence>
<dbReference type="GO" id="GO:0006886">
    <property type="term" value="P:intracellular protein transport"/>
    <property type="evidence" value="ECO:0007669"/>
    <property type="project" value="InterPro"/>
</dbReference>
<sequence length="683" mass="77366">MGRKVDLSKLTDEEAQHVLEVIQRDFDLRQKEEERLGDLKCKIEKESTKRELLADQSHLNQTHCIHCLHPFKFLVNSKRQCLDCKLYTCKSCSRYNKKERGWVCDPCRLASRVVKIGSLEWYYEHVRSRFKRFGSAKVMRSLHTRLQPEGKMSSGMLALHNTLWNAPAVNTHCNNRYGGEGTDAEEDDELLESADVQRYSLMRKTKRLLSVHPFDFELDSDYSVQSRRQSQVSLALYERDALQKLFPDDAGAVEGGSRRESMIAEADLATLFHRILQEQGQPVPEQEFSTKVRLMVNSRRKSLDKSTRAGSYWCHDPKPQYYADMDTSEEEAAAISKVPTYQTHHVKRRSRTSSQESVHSGGQISDLNKRMSAIEQLLNRLEEKIVPQQESPGQGKEEVDANLEEEKLRKKLGELAGNISDKGGSSEEEDEKRMQEREVVMSSSSEEIPTESQKRSSAAALSDITTEALRTINATERVLRESLGPQPGDSDGCRLTGENAKGLDAEYRTLEENVYMTAGKAYGLEKKLKDLEECARSRQSGTTDSELSELEDQIVSAAAQVQHTESEVMAPCLSPLLRACACAFVTVSPFEERRKHTSNSGAAYHQPSNKARPLRTKDFVFCLNGTLCLKTLLRPPTTQAGVQHGELFERNSQYRGSLTQRNPNGKNRRSDRAFAKPVMQMRS</sequence>
<feature type="compositionally biased region" description="Polar residues" evidence="4">
    <location>
        <begin position="352"/>
        <end position="366"/>
    </location>
</feature>
<keyword evidence="2" id="KW-0863">Zinc-finger</keyword>
<dbReference type="Gene3D" id="3.30.40.10">
    <property type="entry name" value="Zinc/RING finger domain, C3HC4 (zinc finger)"/>
    <property type="match status" value="1"/>
</dbReference>
<evidence type="ECO:0000313" key="7">
    <source>
        <dbReference type="Proteomes" id="UP000008672"/>
    </source>
</evidence>
<evidence type="ECO:0000259" key="5">
    <source>
        <dbReference type="PROSITE" id="PS50916"/>
    </source>
</evidence>
<keyword evidence="1" id="KW-0479">Metal-binding</keyword>
<dbReference type="InterPro" id="IPR041282">
    <property type="entry name" value="FYVE_2"/>
</dbReference>
<feature type="region of interest" description="Disordered" evidence="4">
    <location>
        <begin position="339"/>
        <end position="369"/>
    </location>
</feature>
<evidence type="ECO:0000313" key="6">
    <source>
        <dbReference type="Ensembl" id="ENSLACP00000013273.1"/>
    </source>
</evidence>
<dbReference type="EMBL" id="AFYH01083895">
    <property type="status" value="NOT_ANNOTATED_CDS"/>
    <property type="molecule type" value="Genomic_DNA"/>
</dbReference>
<dbReference type="GO" id="GO:0008270">
    <property type="term" value="F:zinc ion binding"/>
    <property type="evidence" value="ECO:0007669"/>
    <property type="project" value="UniProtKB-KW"/>
</dbReference>
<keyword evidence="7" id="KW-1185">Reference proteome</keyword>
<dbReference type="PANTHER" id="PTHR14555">
    <property type="entry name" value="MYELIN-ASSOCIATED OLIGODENDROCYTIC BASIC PROTEIN MOBP -RELATED"/>
    <property type="match status" value="1"/>
</dbReference>
<gene>
    <name evidence="6" type="primary">MLPH</name>
</gene>
<dbReference type="GO" id="GO:0031267">
    <property type="term" value="F:small GTPase binding"/>
    <property type="evidence" value="ECO:0007669"/>
    <property type="project" value="InterPro"/>
</dbReference>
<dbReference type="EMBL" id="AFYH01083897">
    <property type="status" value="NOT_ANNOTATED_CDS"/>
    <property type="molecule type" value="Genomic_DNA"/>
</dbReference>
<dbReference type="Proteomes" id="UP000008672">
    <property type="component" value="Unassembled WGS sequence"/>
</dbReference>
<reference evidence="6" key="2">
    <citation type="submission" date="2025-08" db="UniProtKB">
        <authorList>
            <consortium name="Ensembl"/>
        </authorList>
    </citation>
    <scope>IDENTIFICATION</scope>
</reference>
<dbReference type="OMA" id="HKQMHYN"/>
<dbReference type="Ensembl" id="ENSLACT00000013369.1">
    <property type="protein sequence ID" value="ENSLACP00000013273.1"/>
    <property type="gene ID" value="ENSLACG00000011686.1"/>
</dbReference>
<dbReference type="EMBL" id="AFYH01083896">
    <property type="status" value="NOT_ANNOTATED_CDS"/>
    <property type="molecule type" value="Genomic_DNA"/>
</dbReference>
<evidence type="ECO:0000256" key="3">
    <source>
        <dbReference type="ARBA" id="ARBA00022833"/>
    </source>
</evidence>
<reference evidence="6" key="3">
    <citation type="submission" date="2025-09" db="UniProtKB">
        <authorList>
            <consortium name="Ensembl"/>
        </authorList>
    </citation>
    <scope>IDENTIFICATION</scope>
</reference>
<dbReference type="InParanoid" id="H3AUF2"/>
<dbReference type="EMBL" id="AFYH01083892">
    <property type="status" value="NOT_ANNOTATED_CDS"/>
    <property type="molecule type" value="Genomic_DNA"/>
</dbReference>
<dbReference type="eggNOG" id="ENOG502RJPZ">
    <property type="taxonomic scope" value="Eukaryota"/>
</dbReference>
<dbReference type="Pfam" id="PF04698">
    <property type="entry name" value="Rab_eff_C"/>
    <property type="match status" value="1"/>
</dbReference>
<accession>H3AUF2</accession>
<dbReference type="PROSITE" id="PS50916">
    <property type="entry name" value="RABBD"/>
    <property type="match status" value="1"/>
</dbReference>
<organism evidence="6 7">
    <name type="scientific">Latimeria chalumnae</name>
    <name type="common">Coelacanth</name>
    <dbReference type="NCBI Taxonomy" id="7897"/>
    <lineage>
        <taxon>Eukaryota</taxon>
        <taxon>Metazoa</taxon>
        <taxon>Chordata</taxon>
        <taxon>Craniata</taxon>
        <taxon>Vertebrata</taxon>
        <taxon>Euteleostomi</taxon>
        <taxon>Coelacanthiformes</taxon>
        <taxon>Coelacanthidae</taxon>
        <taxon>Latimeria</taxon>
    </lineage>
</organism>
<protein>
    <submittedName>
        <fullName evidence="6">Melanophilin</fullName>
    </submittedName>
</protein>
<dbReference type="FunCoup" id="H3AUF2">
    <property type="interactions" value="14"/>
</dbReference>
<dbReference type="Pfam" id="PF02318">
    <property type="entry name" value="FYVE_2"/>
    <property type="match status" value="1"/>
</dbReference>
<dbReference type="EMBL" id="AFYH01083898">
    <property type="status" value="NOT_ANNOTATED_CDS"/>
    <property type="molecule type" value="Genomic_DNA"/>
</dbReference>
<feature type="domain" description="RabBD" evidence="5">
    <location>
        <begin position="4"/>
        <end position="125"/>
    </location>
</feature>
<dbReference type="InterPro" id="IPR011011">
    <property type="entry name" value="Znf_FYVE_PHD"/>
</dbReference>
<dbReference type="InterPro" id="IPR037442">
    <property type="entry name" value="Melanophilin_FYVE-rel_dom"/>
</dbReference>
<dbReference type="FunFam" id="3.30.40.10:FF:000018">
    <property type="entry name" value="Synaptotagmin-like 5, isoform CRA_a"/>
    <property type="match status" value="1"/>
</dbReference>
<evidence type="ECO:0000256" key="2">
    <source>
        <dbReference type="ARBA" id="ARBA00022771"/>
    </source>
</evidence>
<feature type="region of interest" description="Disordered" evidence="4">
    <location>
        <begin position="651"/>
        <end position="670"/>
    </location>
</feature>
<dbReference type="CDD" id="cd15752">
    <property type="entry name" value="FYVE_SlaC2-a"/>
    <property type="match status" value="1"/>
</dbReference>
<dbReference type="EMBL" id="AFYH01083893">
    <property type="status" value="NOT_ANNOTATED_CDS"/>
    <property type="molecule type" value="Genomic_DNA"/>
</dbReference>
<feature type="region of interest" description="Disordered" evidence="4">
    <location>
        <begin position="413"/>
        <end position="461"/>
    </location>
</feature>
<dbReference type="HOGENOM" id="CLU_025193_2_0_1"/>
<name>H3AUF2_LATCH</name>
<dbReference type="InterPro" id="IPR051745">
    <property type="entry name" value="Intracell_Transport_Effector"/>
</dbReference>
<dbReference type="Bgee" id="ENSLACG00000011686">
    <property type="expression patterns" value="Expressed in pelvic fin and 1 other cell type or tissue"/>
</dbReference>
<feature type="compositionally biased region" description="Polar residues" evidence="4">
    <location>
        <begin position="651"/>
        <end position="665"/>
    </location>
</feature>
<keyword evidence="3" id="KW-0862">Zinc</keyword>
<evidence type="ECO:0000256" key="1">
    <source>
        <dbReference type="ARBA" id="ARBA00022723"/>
    </source>
</evidence>
<dbReference type="EMBL" id="AFYH01083891">
    <property type="status" value="NOT_ANNOTATED_CDS"/>
    <property type="molecule type" value="Genomic_DNA"/>
</dbReference>
<dbReference type="GO" id="GO:0003779">
    <property type="term" value="F:actin binding"/>
    <property type="evidence" value="ECO:0007669"/>
    <property type="project" value="TreeGrafter"/>
</dbReference>
<dbReference type="STRING" id="7897.ENSLACP00000013273"/>
<dbReference type="EMBL" id="AFYH01083890">
    <property type="status" value="NOT_ANNOTATED_CDS"/>
    <property type="molecule type" value="Genomic_DNA"/>
</dbReference>
<dbReference type="InterPro" id="IPR013083">
    <property type="entry name" value="Znf_RING/FYVE/PHD"/>
</dbReference>
<dbReference type="GeneTree" id="ENSGT00950000183138"/>
<dbReference type="InterPro" id="IPR006788">
    <property type="entry name" value="Myrip/Melanophilin"/>
</dbReference>
<reference evidence="7" key="1">
    <citation type="submission" date="2011-08" db="EMBL/GenBank/DDBJ databases">
        <title>The draft genome of Latimeria chalumnae.</title>
        <authorList>
            <person name="Di Palma F."/>
            <person name="Alfoldi J."/>
            <person name="Johnson J."/>
            <person name="Berlin A."/>
            <person name="Gnerre S."/>
            <person name="Jaffe D."/>
            <person name="MacCallum I."/>
            <person name="Young S."/>
            <person name="Walker B.J."/>
            <person name="Lander E."/>
            <person name="Lindblad-Toh K."/>
        </authorList>
    </citation>
    <scope>NUCLEOTIDE SEQUENCE [LARGE SCALE GENOMIC DNA]</scope>
    <source>
        <strain evidence="7">Wild caught</strain>
    </source>
</reference>
<dbReference type="PANTHER" id="PTHR14555:SF1">
    <property type="entry name" value="MELANOPHILIN"/>
    <property type="match status" value="1"/>
</dbReference>
<dbReference type="AlphaFoldDB" id="H3AUF2"/>
<dbReference type="EMBL" id="AFYH01083894">
    <property type="status" value="NOT_ANNOTATED_CDS"/>
    <property type="molecule type" value="Genomic_DNA"/>
</dbReference>
<dbReference type="InterPro" id="IPR010911">
    <property type="entry name" value="Rab_BD"/>
</dbReference>